<dbReference type="AlphaFoldDB" id="A0A0D0CBN9"/>
<protein>
    <submittedName>
        <fullName evidence="1">Uncharacterized protein</fullName>
    </submittedName>
</protein>
<proteinExistence type="predicted"/>
<reference evidence="1 2" key="1">
    <citation type="submission" date="2014-04" db="EMBL/GenBank/DDBJ databases">
        <authorList>
            <consortium name="DOE Joint Genome Institute"/>
            <person name="Kuo A."/>
            <person name="Kohler A."/>
            <person name="Jargeat P."/>
            <person name="Nagy L.G."/>
            <person name="Floudas D."/>
            <person name="Copeland A."/>
            <person name="Barry K.W."/>
            <person name="Cichocki N."/>
            <person name="Veneault-Fourrey C."/>
            <person name="LaButti K."/>
            <person name="Lindquist E.A."/>
            <person name="Lipzen A."/>
            <person name="Lundell T."/>
            <person name="Morin E."/>
            <person name="Murat C."/>
            <person name="Sun H."/>
            <person name="Tunlid A."/>
            <person name="Henrissat B."/>
            <person name="Grigoriev I.V."/>
            <person name="Hibbett D.S."/>
            <person name="Martin F."/>
            <person name="Nordberg H.P."/>
            <person name="Cantor M.N."/>
            <person name="Hua S.X."/>
        </authorList>
    </citation>
    <scope>NUCLEOTIDE SEQUENCE [LARGE SCALE GENOMIC DNA]</scope>
    <source>
        <strain evidence="1 2">Ve08.2h10</strain>
    </source>
</reference>
<name>A0A0D0CBN9_9AGAM</name>
<gene>
    <name evidence="1" type="ORF">PAXRUDRAFT_833643</name>
</gene>
<reference evidence="2" key="2">
    <citation type="submission" date="2015-01" db="EMBL/GenBank/DDBJ databases">
        <title>Evolutionary Origins and Diversification of the Mycorrhizal Mutualists.</title>
        <authorList>
            <consortium name="DOE Joint Genome Institute"/>
            <consortium name="Mycorrhizal Genomics Consortium"/>
            <person name="Kohler A."/>
            <person name="Kuo A."/>
            <person name="Nagy L.G."/>
            <person name="Floudas D."/>
            <person name="Copeland A."/>
            <person name="Barry K.W."/>
            <person name="Cichocki N."/>
            <person name="Veneault-Fourrey C."/>
            <person name="LaButti K."/>
            <person name="Lindquist E.A."/>
            <person name="Lipzen A."/>
            <person name="Lundell T."/>
            <person name="Morin E."/>
            <person name="Murat C."/>
            <person name="Riley R."/>
            <person name="Ohm R."/>
            <person name="Sun H."/>
            <person name="Tunlid A."/>
            <person name="Henrissat B."/>
            <person name="Grigoriev I.V."/>
            <person name="Hibbett D.S."/>
            <person name="Martin F."/>
        </authorList>
    </citation>
    <scope>NUCLEOTIDE SEQUENCE [LARGE SCALE GENOMIC DNA]</scope>
    <source>
        <strain evidence="2">Ve08.2h10</strain>
    </source>
</reference>
<sequence length="69" mass="7532">MPADSAKLCKAGSGRLRIFRISQGCVSWCGPGILDIGRTELFQVPTMQIQVPLVHHLALMSPPTLREVC</sequence>
<evidence type="ECO:0000313" key="2">
    <source>
        <dbReference type="Proteomes" id="UP000054538"/>
    </source>
</evidence>
<evidence type="ECO:0000313" key="1">
    <source>
        <dbReference type="EMBL" id="KIK80257.1"/>
    </source>
</evidence>
<dbReference type="Proteomes" id="UP000054538">
    <property type="component" value="Unassembled WGS sequence"/>
</dbReference>
<accession>A0A0D0CBN9</accession>
<keyword evidence="2" id="KW-1185">Reference proteome</keyword>
<dbReference type="EMBL" id="KN826061">
    <property type="protein sequence ID" value="KIK80257.1"/>
    <property type="molecule type" value="Genomic_DNA"/>
</dbReference>
<dbReference type="HOGENOM" id="CLU_2776665_0_0_1"/>
<organism evidence="1 2">
    <name type="scientific">Paxillus rubicundulus Ve08.2h10</name>
    <dbReference type="NCBI Taxonomy" id="930991"/>
    <lineage>
        <taxon>Eukaryota</taxon>
        <taxon>Fungi</taxon>
        <taxon>Dikarya</taxon>
        <taxon>Basidiomycota</taxon>
        <taxon>Agaricomycotina</taxon>
        <taxon>Agaricomycetes</taxon>
        <taxon>Agaricomycetidae</taxon>
        <taxon>Boletales</taxon>
        <taxon>Paxilineae</taxon>
        <taxon>Paxillaceae</taxon>
        <taxon>Paxillus</taxon>
    </lineage>
</organism>
<dbReference type="InParanoid" id="A0A0D0CBN9"/>